<gene>
    <name evidence="1" type="ORF">T458_14820</name>
</gene>
<name>V6M7D7_9BACL</name>
<dbReference type="Proteomes" id="UP000017973">
    <property type="component" value="Unassembled WGS sequence"/>
</dbReference>
<reference evidence="1 2" key="1">
    <citation type="journal article" date="2014" name="Genome Announc.">
        <title>Draft Genome Sequence of Brevibacillus panacihumi Strain W25, a Halotolerant Hydrocarbon-Degrading Bacterium.</title>
        <authorList>
            <person name="Wang X."/>
            <person name="Jin D."/>
            <person name="Zhou L."/>
            <person name="Wu L."/>
            <person name="An W."/>
            <person name="Chen Y."/>
            <person name="Zhao L."/>
        </authorList>
    </citation>
    <scope>NUCLEOTIDE SEQUENCE [LARGE SCALE GENOMIC DNA]</scope>
    <source>
        <strain evidence="1 2">W25</strain>
    </source>
</reference>
<dbReference type="OrthoDB" id="2883213at2"/>
<evidence type="ECO:0000313" key="2">
    <source>
        <dbReference type="Proteomes" id="UP000017973"/>
    </source>
</evidence>
<comment type="caution">
    <text evidence="1">The sequence shown here is derived from an EMBL/GenBank/DDBJ whole genome shotgun (WGS) entry which is preliminary data.</text>
</comment>
<dbReference type="AlphaFoldDB" id="V6M7D7"/>
<dbReference type="EMBL" id="AYJU01000017">
    <property type="protein sequence ID" value="EST53805.1"/>
    <property type="molecule type" value="Genomic_DNA"/>
</dbReference>
<evidence type="ECO:0000313" key="1">
    <source>
        <dbReference type="EMBL" id="EST53805.1"/>
    </source>
</evidence>
<organism evidence="1 2">
    <name type="scientific">Brevibacillus panacihumi W25</name>
    <dbReference type="NCBI Taxonomy" id="1408254"/>
    <lineage>
        <taxon>Bacteria</taxon>
        <taxon>Bacillati</taxon>
        <taxon>Bacillota</taxon>
        <taxon>Bacilli</taxon>
        <taxon>Bacillales</taxon>
        <taxon>Paenibacillaceae</taxon>
        <taxon>Brevibacillus</taxon>
    </lineage>
</organism>
<dbReference type="PATRIC" id="fig|1408254.3.peg.2895"/>
<dbReference type="HOGENOM" id="CLU_2822649_0_0_9"/>
<accession>V6M7D7</accession>
<keyword evidence="2" id="KW-1185">Reference proteome</keyword>
<dbReference type="RefSeq" id="WP_023556848.1">
    <property type="nucleotide sequence ID" value="NZ_KI629785.1"/>
</dbReference>
<protein>
    <submittedName>
        <fullName evidence="1">Uncharacterized protein</fullName>
    </submittedName>
</protein>
<proteinExistence type="predicted"/>
<sequence length="66" mass="8014">MFQILSKEKFELLRKDGRILFISLWDTFEKAKNYYNDMPHLYLAYKPDKLEITHAFSTPIKVYKLI</sequence>